<feature type="signal peptide" evidence="1">
    <location>
        <begin position="1"/>
        <end position="21"/>
    </location>
</feature>
<evidence type="ECO:0000256" key="1">
    <source>
        <dbReference type="SAM" id="SignalP"/>
    </source>
</evidence>
<keyword evidence="1" id="KW-0732">Signal</keyword>
<organism evidence="2">
    <name type="scientific">Conus magus</name>
    <name type="common">Magical cone</name>
    <dbReference type="NCBI Taxonomy" id="6492"/>
    <lineage>
        <taxon>Eukaryota</taxon>
        <taxon>Metazoa</taxon>
        <taxon>Spiralia</taxon>
        <taxon>Lophotrochozoa</taxon>
        <taxon>Mollusca</taxon>
        <taxon>Gastropoda</taxon>
        <taxon>Caenogastropoda</taxon>
        <taxon>Neogastropoda</taxon>
        <taxon>Conoidea</taxon>
        <taxon>Conidae</taxon>
        <taxon>Conus</taxon>
        <taxon>Pionoconus</taxon>
    </lineage>
</organism>
<sequence length="85" mass="9391">MPKLEMMLLVLLILPLCYIDAVGPPPPWNMEDEIIEHWQKLHCHEISDLTPWILCSPEPLCGGKGCCAQEVCDCSGPACTCPPCL</sequence>
<proteinExistence type="evidence at transcript level"/>
<dbReference type="AlphaFoldDB" id="A0A5P8I0E6"/>
<protein>
    <submittedName>
        <fullName evidence="2">Conotoxin superfamily D</fullName>
    </submittedName>
</protein>
<reference evidence="2" key="1">
    <citation type="journal article" date="2019" name="Mar. Drugs">
        <title>Conotoxin diversity in the venom gland transcriptome of the Magician's Cone, Pionoconus magus.</title>
        <authorList>
            <person name="Pardos-Blas J.R."/>
            <person name="Irisarri I."/>
            <person name="Abalde S."/>
            <person name="Tenorio M.J."/>
            <person name="Zardoya R."/>
        </authorList>
    </citation>
    <scope>NUCLEOTIDE SEQUENCE</scope>
    <source>
        <tissue evidence="2">Venom gland</tissue>
    </source>
</reference>
<name>A0A5P8I0E6_CONMA</name>
<evidence type="ECO:0000313" key="2">
    <source>
        <dbReference type="EMBL" id="QFQ60995.1"/>
    </source>
</evidence>
<dbReference type="EMBL" id="MN517312">
    <property type="protein sequence ID" value="QFQ60995.1"/>
    <property type="molecule type" value="mRNA"/>
</dbReference>
<accession>A0A5P8I0E6</accession>
<feature type="chain" id="PRO_5024335178" evidence="1">
    <location>
        <begin position="22"/>
        <end position="85"/>
    </location>
</feature>